<dbReference type="Pfam" id="PF13657">
    <property type="entry name" value="Couple_hipA"/>
    <property type="match status" value="1"/>
</dbReference>
<dbReference type="Gene3D" id="1.10.1070.20">
    <property type="match status" value="1"/>
</dbReference>
<dbReference type="Proteomes" id="UP000532194">
    <property type="component" value="Unassembled WGS sequence"/>
</dbReference>
<dbReference type="Pfam" id="PF07804">
    <property type="entry name" value="HipA_C"/>
    <property type="match status" value="1"/>
</dbReference>
<name>A0A7Y0EQP8_9BIFI</name>
<dbReference type="GO" id="GO:0004674">
    <property type="term" value="F:protein serine/threonine kinase activity"/>
    <property type="evidence" value="ECO:0007669"/>
    <property type="project" value="TreeGrafter"/>
</dbReference>
<evidence type="ECO:0000259" key="4">
    <source>
        <dbReference type="Pfam" id="PF07804"/>
    </source>
</evidence>
<sequence>MSRTLNVWWANRYVGLFTEEDGHVSFQYDDAAPHMSISLSLPRDGGWQQDAPANFLENLLPTSRKARYAMMDSLHKDSINPFDLLDRVDATGGLIFSSSDIMPDLRSEGVEYVDEGTIAKRIRAIRRMGSEWWEKDQRCRFSIAGGQGKFTLTRLNKRWAWPNAGMPSTHIFKPDSVDYSNATYLEHTGMHLAALCGLQVPHTTVATFEDEQVYVVERFDRRINNGQIQRLHMEDLQQALGKPMEDMYSTMPVECVNILRVACPDDELAYQWIQQLAFNVSIGNCDAHAKNYSLMLDDGTVKLSPMYDAMPTRYWIGLDQELAMPIGDAEYAEWVDKNAWAKLSHECGLDEQRVVDIATEISNKVWERFDAACDGMPSTMKDRLFDVLKKVNTGMWKEKLQ</sequence>
<evidence type="ECO:0000313" key="6">
    <source>
        <dbReference type="EMBL" id="NMM94615.1"/>
    </source>
</evidence>
<dbReference type="InterPro" id="IPR017508">
    <property type="entry name" value="HipA_N1"/>
</dbReference>
<dbReference type="PANTHER" id="PTHR37419:SF1">
    <property type="entry name" value="SERINE_THREONINE-PROTEIN KINASE TOXIN HIPA"/>
    <property type="match status" value="1"/>
</dbReference>
<dbReference type="NCBIfam" id="TIGR03071">
    <property type="entry name" value="couple_hipA"/>
    <property type="match status" value="1"/>
</dbReference>
<dbReference type="RefSeq" id="WP_169172633.1">
    <property type="nucleotide sequence ID" value="NZ_JAAIII010000005.1"/>
</dbReference>
<evidence type="ECO:0000256" key="3">
    <source>
        <dbReference type="ARBA" id="ARBA00022777"/>
    </source>
</evidence>
<dbReference type="InterPro" id="IPR012893">
    <property type="entry name" value="HipA-like_C"/>
</dbReference>
<dbReference type="InterPro" id="IPR052028">
    <property type="entry name" value="HipA_Ser/Thr_kinase"/>
</dbReference>
<feature type="domain" description="HipA N-terminal subdomain 1" evidence="5">
    <location>
        <begin position="5"/>
        <end position="88"/>
    </location>
</feature>
<evidence type="ECO:0000259" key="5">
    <source>
        <dbReference type="Pfam" id="PF13657"/>
    </source>
</evidence>
<accession>A0A7Y0EQP8</accession>
<dbReference type="EMBL" id="JAAIII010000005">
    <property type="protein sequence ID" value="NMM94615.1"/>
    <property type="molecule type" value="Genomic_DNA"/>
</dbReference>
<keyword evidence="3 6" id="KW-0418">Kinase</keyword>
<evidence type="ECO:0000256" key="1">
    <source>
        <dbReference type="ARBA" id="ARBA00010164"/>
    </source>
</evidence>
<dbReference type="AlphaFoldDB" id="A0A7Y0EQP8"/>
<comment type="caution">
    <text evidence="6">The sequence shown here is derived from an EMBL/GenBank/DDBJ whole genome shotgun (WGS) entry which is preliminary data.</text>
</comment>
<comment type="similarity">
    <text evidence="1">Belongs to the HipA Ser/Thr kinase family.</text>
</comment>
<gene>
    <name evidence="6" type="ORF">G1C95_1802</name>
</gene>
<proteinExistence type="inferred from homology"/>
<reference evidence="6 7" key="1">
    <citation type="submission" date="2020-02" db="EMBL/GenBank/DDBJ databases">
        <title>Characterization of phylogenetic diversity of novel bifidobacterial species isolated in Czech ZOOs.</title>
        <authorList>
            <person name="Lugli G.A."/>
            <person name="Vera N.B."/>
            <person name="Ventura M."/>
        </authorList>
    </citation>
    <scope>NUCLEOTIDE SEQUENCE [LARGE SCALE GENOMIC DNA]</scope>
    <source>
        <strain evidence="6 7">DSM 109957</strain>
    </source>
</reference>
<dbReference type="GO" id="GO:0005829">
    <property type="term" value="C:cytosol"/>
    <property type="evidence" value="ECO:0007669"/>
    <property type="project" value="TreeGrafter"/>
</dbReference>
<protein>
    <submittedName>
        <fullName evidence="6">Phosphatidylinositol kinase</fullName>
    </submittedName>
</protein>
<organism evidence="6 7">
    <name type="scientific">Bifidobacterium oedipodis</name>
    <dbReference type="NCBI Taxonomy" id="2675322"/>
    <lineage>
        <taxon>Bacteria</taxon>
        <taxon>Bacillati</taxon>
        <taxon>Actinomycetota</taxon>
        <taxon>Actinomycetes</taxon>
        <taxon>Bifidobacteriales</taxon>
        <taxon>Bifidobacteriaceae</taxon>
        <taxon>Bifidobacterium</taxon>
    </lineage>
</organism>
<evidence type="ECO:0000256" key="2">
    <source>
        <dbReference type="ARBA" id="ARBA00022679"/>
    </source>
</evidence>
<dbReference type="PANTHER" id="PTHR37419">
    <property type="entry name" value="SERINE/THREONINE-PROTEIN KINASE TOXIN HIPA"/>
    <property type="match status" value="1"/>
</dbReference>
<keyword evidence="7" id="KW-1185">Reference proteome</keyword>
<keyword evidence="2" id="KW-0808">Transferase</keyword>
<feature type="domain" description="HipA-like C-terminal" evidence="4">
    <location>
        <begin position="141"/>
        <end position="365"/>
    </location>
</feature>
<evidence type="ECO:0000313" key="7">
    <source>
        <dbReference type="Proteomes" id="UP000532194"/>
    </source>
</evidence>